<organism evidence="1 2">
    <name type="scientific">Algoriphagus marincola HL-49</name>
    <dbReference type="NCBI Taxonomy" id="1305737"/>
    <lineage>
        <taxon>Bacteria</taxon>
        <taxon>Pseudomonadati</taxon>
        <taxon>Bacteroidota</taxon>
        <taxon>Cytophagia</taxon>
        <taxon>Cytophagales</taxon>
        <taxon>Cyclobacteriaceae</taxon>
        <taxon>Algoriphagus</taxon>
    </lineage>
</organism>
<dbReference type="AlphaFoldDB" id="A0A0P7X844"/>
<evidence type="ECO:0000313" key="1">
    <source>
        <dbReference type="EMBL" id="KPQ11303.1"/>
    </source>
</evidence>
<dbReference type="SUPFAM" id="SSF116878">
    <property type="entry name" value="TrmE connector domain"/>
    <property type="match status" value="1"/>
</dbReference>
<comment type="caution">
    <text evidence="1">The sequence shown here is derived from an EMBL/GenBank/DDBJ whole genome shotgun (WGS) entry which is preliminary data.</text>
</comment>
<gene>
    <name evidence="1" type="ORF">HLUCCX10_15390</name>
</gene>
<reference evidence="1 2" key="1">
    <citation type="submission" date="2015-09" db="EMBL/GenBank/DDBJ databases">
        <title>Identification and resolution of microdiversity through metagenomic sequencing of parallel consortia.</title>
        <authorList>
            <person name="Nelson W.C."/>
            <person name="Romine M.F."/>
            <person name="Lindemann S.R."/>
        </authorList>
    </citation>
    <scope>NUCLEOTIDE SEQUENCE [LARGE SCALE GENOMIC DNA]</scope>
    <source>
        <strain evidence="1">HL-49</strain>
    </source>
</reference>
<dbReference type="PATRIC" id="fig|1305737.6.peg.43"/>
<evidence type="ECO:0000313" key="2">
    <source>
        <dbReference type="Proteomes" id="UP000050421"/>
    </source>
</evidence>
<dbReference type="Gene3D" id="1.20.120.430">
    <property type="entry name" value="tRNA modification GTPase MnmE domain 2"/>
    <property type="match status" value="1"/>
</dbReference>
<dbReference type="eggNOG" id="COG0486">
    <property type="taxonomic scope" value="Bacteria"/>
</dbReference>
<dbReference type="InterPro" id="IPR027368">
    <property type="entry name" value="MnmE_dom2"/>
</dbReference>
<proteinExistence type="predicted"/>
<dbReference type="Proteomes" id="UP000050421">
    <property type="component" value="Unassembled WGS sequence"/>
</dbReference>
<sequence length="32" mass="3609">IRRSLHFLGEITGEITTDDLLANIFSKFCIGK</sequence>
<protein>
    <submittedName>
        <fullName evidence="1">Catalytic cysteine-containing C-terminus of GTPase, MnmE</fullName>
    </submittedName>
</protein>
<dbReference type="EMBL" id="LJXT01000123">
    <property type="protein sequence ID" value="KPQ11303.1"/>
    <property type="molecule type" value="Genomic_DNA"/>
</dbReference>
<accession>A0A0P7X844</accession>
<feature type="non-terminal residue" evidence="1">
    <location>
        <position position="1"/>
    </location>
</feature>
<name>A0A0P7X844_9BACT</name>